<evidence type="ECO:0000313" key="4">
    <source>
        <dbReference type="EMBL" id="SIS57006.1"/>
    </source>
</evidence>
<keyword evidence="4" id="KW-0418">Kinase</keyword>
<dbReference type="InterPro" id="IPR036388">
    <property type="entry name" value="WH-like_DNA-bd_sf"/>
</dbReference>
<keyword evidence="4" id="KW-0808">Transferase</keyword>
<sequence>MHANVDASAMRRMNRATVLKLIRDLRTTSRIDISQMTGLNKATVSNIVDELIAEQLVLEVGYGSSSGGRKPILLRFNANAAYAIGVDVQLSHMTTVVCNIRGEPVYRHVRTLGLAEAQDVRAVLLEAIEEELQKAVAAAPPSPYGLLGACLAFPGMVDFRRGALYYLPSVSVGEWEILADLGRTVSIPLFLDNDANCGAWNEYMAQAMKVKNLIFVNMGLGVGAGIVVEGKLYRGRDGIAGEAGHMTINPMGSACMCGGYGCWEEYASERGLMRYLREAGADVAALSRRESVLEQALEEAQNDNRAFIRAFHSLGQYLGLGISNLLNLLNPDEVILGGSVVRASTFVLPEVERVIKHRALLQNKQVPVRVGSQLAVAIGASLLAVHETLFASAIEPMPT</sequence>
<keyword evidence="3" id="KW-0119">Carbohydrate metabolism</keyword>
<dbReference type="Gene3D" id="3.30.420.40">
    <property type="match status" value="2"/>
</dbReference>
<dbReference type="InterPro" id="IPR049874">
    <property type="entry name" value="ROK_cs"/>
</dbReference>
<name>A0A1N7K642_9BACL</name>
<gene>
    <name evidence="4" type="ORF">SAMN05421799_101370</name>
</gene>
<dbReference type="InterPro" id="IPR000600">
    <property type="entry name" value="ROK"/>
</dbReference>
<dbReference type="EMBL" id="FTOO01000001">
    <property type="protein sequence ID" value="SIS57006.1"/>
    <property type="molecule type" value="Genomic_DNA"/>
</dbReference>
<dbReference type="PANTHER" id="PTHR18964:SF149">
    <property type="entry name" value="BIFUNCTIONAL UDP-N-ACETYLGLUCOSAMINE 2-EPIMERASE_N-ACETYLMANNOSAMINE KINASE"/>
    <property type="match status" value="1"/>
</dbReference>
<dbReference type="Gene3D" id="1.10.10.10">
    <property type="entry name" value="Winged helix-like DNA-binding domain superfamily/Winged helix DNA-binding domain"/>
    <property type="match status" value="1"/>
</dbReference>
<keyword evidence="3" id="KW-0859">Xylose metabolism</keyword>
<dbReference type="OrthoDB" id="9810372at2"/>
<evidence type="ECO:0000256" key="1">
    <source>
        <dbReference type="ARBA" id="ARBA00002486"/>
    </source>
</evidence>
<evidence type="ECO:0000256" key="3">
    <source>
        <dbReference type="ARBA" id="ARBA00022629"/>
    </source>
</evidence>
<dbReference type="RefSeq" id="WP_076344451.1">
    <property type="nucleotide sequence ID" value="NZ_FTOO01000001.1"/>
</dbReference>
<dbReference type="Pfam" id="PF00480">
    <property type="entry name" value="ROK"/>
    <property type="match status" value="1"/>
</dbReference>
<organism evidence="4 5">
    <name type="scientific">Alicyclobacillus vulcanalis</name>
    <dbReference type="NCBI Taxonomy" id="252246"/>
    <lineage>
        <taxon>Bacteria</taxon>
        <taxon>Bacillati</taxon>
        <taxon>Bacillota</taxon>
        <taxon>Bacilli</taxon>
        <taxon>Bacillales</taxon>
        <taxon>Alicyclobacillaceae</taxon>
        <taxon>Alicyclobacillus</taxon>
    </lineage>
</organism>
<dbReference type="GO" id="GO:0042732">
    <property type="term" value="P:D-xylose metabolic process"/>
    <property type="evidence" value="ECO:0007669"/>
    <property type="project" value="UniProtKB-KW"/>
</dbReference>
<dbReference type="Proteomes" id="UP000186156">
    <property type="component" value="Unassembled WGS sequence"/>
</dbReference>
<reference evidence="5" key="1">
    <citation type="submission" date="2017-01" db="EMBL/GenBank/DDBJ databases">
        <authorList>
            <person name="Varghese N."/>
            <person name="Submissions S."/>
        </authorList>
    </citation>
    <scope>NUCLEOTIDE SEQUENCE [LARGE SCALE GENOMIC DNA]</scope>
    <source>
        <strain evidence="5">DSM 16176</strain>
    </source>
</reference>
<dbReference type="PANTHER" id="PTHR18964">
    <property type="entry name" value="ROK (REPRESSOR, ORF, KINASE) FAMILY"/>
    <property type="match status" value="1"/>
</dbReference>
<dbReference type="SUPFAM" id="SSF53067">
    <property type="entry name" value="Actin-like ATPase domain"/>
    <property type="match status" value="1"/>
</dbReference>
<dbReference type="AlphaFoldDB" id="A0A1N7K642"/>
<proteinExistence type="inferred from homology"/>
<accession>A0A1N7K642</accession>
<dbReference type="PROSITE" id="PS01125">
    <property type="entry name" value="ROK"/>
    <property type="match status" value="1"/>
</dbReference>
<dbReference type="GO" id="GO:0016301">
    <property type="term" value="F:kinase activity"/>
    <property type="evidence" value="ECO:0007669"/>
    <property type="project" value="UniProtKB-KW"/>
</dbReference>
<dbReference type="InterPro" id="IPR036390">
    <property type="entry name" value="WH_DNA-bd_sf"/>
</dbReference>
<protein>
    <submittedName>
        <fullName evidence="4">Sugar kinase of the NBD/HSP70 family, may contain an N-terminal HTH domain</fullName>
    </submittedName>
</protein>
<dbReference type="InterPro" id="IPR043129">
    <property type="entry name" value="ATPase_NBD"/>
</dbReference>
<keyword evidence="5" id="KW-1185">Reference proteome</keyword>
<dbReference type="STRING" id="252246.SAMN05421799_101370"/>
<comment type="function">
    <text evidence="1">Transcriptional repressor of xylose-utilizing enzymes.</text>
</comment>
<evidence type="ECO:0000256" key="2">
    <source>
        <dbReference type="ARBA" id="ARBA00006479"/>
    </source>
</evidence>
<comment type="similarity">
    <text evidence="2">Belongs to the ROK (NagC/XylR) family.</text>
</comment>
<evidence type="ECO:0000313" key="5">
    <source>
        <dbReference type="Proteomes" id="UP000186156"/>
    </source>
</evidence>
<dbReference type="SUPFAM" id="SSF46785">
    <property type="entry name" value="Winged helix' DNA-binding domain"/>
    <property type="match status" value="1"/>
</dbReference>